<evidence type="ECO:0000313" key="8">
    <source>
        <dbReference type="Proteomes" id="UP000670947"/>
    </source>
</evidence>
<dbReference type="InterPro" id="IPR020449">
    <property type="entry name" value="Tscrpt_reg_AraC-type_HTH"/>
</dbReference>
<evidence type="ECO:0000256" key="2">
    <source>
        <dbReference type="ARBA" id="ARBA00023125"/>
    </source>
</evidence>
<evidence type="ECO:0000256" key="1">
    <source>
        <dbReference type="ARBA" id="ARBA00023015"/>
    </source>
</evidence>
<dbReference type="PRINTS" id="PR00032">
    <property type="entry name" value="HTHARAC"/>
</dbReference>
<feature type="modified residue" description="4-aspartylphosphate" evidence="4">
    <location>
        <position position="55"/>
    </location>
</feature>
<dbReference type="PANTHER" id="PTHR43280:SF10">
    <property type="entry name" value="REGULATORY PROTEIN POCR"/>
    <property type="match status" value="1"/>
</dbReference>
<dbReference type="Gene3D" id="1.10.10.60">
    <property type="entry name" value="Homeodomain-like"/>
    <property type="match status" value="2"/>
</dbReference>
<dbReference type="SMART" id="SM00342">
    <property type="entry name" value="HTH_ARAC"/>
    <property type="match status" value="1"/>
</dbReference>
<sequence>MTNLLIVEDESWTRELIKQFVIQADMDIEVIGEADNGEDGLQLIREKHPDIIITDMNMPVVDGIDMLRQIETAQLDTKIIVLSGHDDFKYTRQAIRSAAVEYLLKPVDPEQLKQALKLCLEQRQRQISEALVALSPELLTVLNDYKRSVSAHLNELAVKSAEDALLECISYVDAHFNCGAPQWFRIYHEFLIMLEEFAAMECAELLDVLRDKFMKAYAPQQFAAADIAEALLGIYREAMGSIISSRKERKKLNLNLIFDYVQQHYADSISLETLAHRFFVSKEYLSKMYKLRFGENLMEQIIRLRMEAARSWVMQDGTQIKHIARRAGYEDVSYFHKLFKKHYGVSPMEMRQKEESTGGCSSYEEH</sequence>
<dbReference type="PROSITE" id="PS50110">
    <property type="entry name" value="RESPONSE_REGULATORY"/>
    <property type="match status" value="1"/>
</dbReference>
<gene>
    <name evidence="7" type="ORF">I8J29_21170</name>
</gene>
<dbReference type="Pfam" id="PF12833">
    <property type="entry name" value="HTH_18"/>
    <property type="match status" value="1"/>
</dbReference>
<name>A0ABS3WEL4_9BACL</name>
<dbReference type="SUPFAM" id="SSF46689">
    <property type="entry name" value="Homeodomain-like"/>
    <property type="match status" value="1"/>
</dbReference>
<evidence type="ECO:0000256" key="4">
    <source>
        <dbReference type="PROSITE-ProRule" id="PRU00169"/>
    </source>
</evidence>
<dbReference type="CDD" id="cd17536">
    <property type="entry name" value="REC_YesN-like"/>
    <property type="match status" value="1"/>
</dbReference>
<dbReference type="SMART" id="SM00448">
    <property type="entry name" value="REC"/>
    <property type="match status" value="1"/>
</dbReference>
<dbReference type="InterPro" id="IPR018060">
    <property type="entry name" value="HTH_AraC"/>
</dbReference>
<dbReference type="Proteomes" id="UP000670947">
    <property type="component" value="Unassembled WGS sequence"/>
</dbReference>
<proteinExistence type="predicted"/>
<dbReference type="SUPFAM" id="SSF52172">
    <property type="entry name" value="CheY-like"/>
    <property type="match status" value="1"/>
</dbReference>
<dbReference type="Pfam" id="PF00072">
    <property type="entry name" value="Response_reg"/>
    <property type="match status" value="1"/>
</dbReference>
<dbReference type="InterPro" id="IPR009057">
    <property type="entry name" value="Homeodomain-like_sf"/>
</dbReference>
<comment type="caution">
    <text evidence="7">The sequence shown here is derived from an EMBL/GenBank/DDBJ whole genome shotgun (WGS) entry which is preliminary data.</text>
</comment>
<evidence type="ECO:0000259" key="5">
    <source>
        <dbReference type="PROSITE" id="PS01124"/>
    </source>
</evidence>
<reference evidence="7 8" key="1">
    <citation type="submission" date="2021-03" db="EMBL/GenBank/DDBJ databases">
        <title>Paenibacillus artemisicola MWE-103 whole genome sequence.</title>
        <authorList>
            <person name="Ham Y.J."/>
        </authorList>
    </citation>
    <scope>NUCLEOTIDE SEQUENCE [LARGE SCALE GENOMIC DNA]</scope>
    <source>
        <strain evidence="7 8">MWE-103</strain>
    </source>
</reference>
<keyword evidence="1" id="KW-0805">Transcription regulation</keyword>
<dbReference type="RefSeq" id="WP_090647523.1">
    <property type="nucleotide sequence ID" value="NZ_JAGGDJ010000022.1"/>
</dbReference>
<evidence type="ECO:0000259" key="6">
    <source>
        <dbReference type="PROSITE" id="PS50110"/>
    </source>
</evidence>
<keyword evidence="2" id="KW-0238">DNA-binding</keyword>
<keyword evidence="3" id="KW-0804">Transcription</keyword>
<dbReference type="PROSITE" id="PS01124">
    <property type="entry name" value="HTH_ARAC_FAMILY_2"/>
    <property type="match status" value="1"/>
</dbReference>
<dbReference type="EMBL" id="JAGGDJ010000022">
    <property type="protein sequence ID" value="MBO7746733.1"/>
    <property type="molecule type" value="Genomic_DNA"/>
</dbReference>
<evidence type="ECO:0000313" key="7">
    <source>
        <dbReference type="EMBL" id="MBO7746733.1"/>
    </source>
</evidence>
<organism evidence="7 8">
    <name type="scientific">Paenibacillus artemisiicola</name>
    <dbReference type="NCBI Taxonomy" id="1172618"/>
    <lineage>
        <taxon>Bacteria</taxon>
        <taxon>Bacillati</taxon>
        <taxon>Bacillota</taxon>
        <taxon>Bacilli</taxon>
        <taxon>Bacillales</taxon>
        <taxon>Paenibacillaceae</taxon>
        <taxon>Paenibacillus</taxon>
    </lineage>
</organism>
<keyword evidence="4" id="KW-0597">Phosphoprotein</keyword>
<evidence type="ECO:0000256" key="3">
    <source>
        <dbReference type="ARBA" id="ARBA00023163"/>
    </source>
</evidence>
<dbReference type="InterPro" id="IPR001789">
    <property type="entry name" value="Sig_transdc_resp-reg_receiver"/>
</dbReference>
<dbReference type="PANTHER" id="PTHR43280">
    <property type="entry name" value="ARAC-FAMILY TRANSCRIPTIONAL REGULATOR"/>
    <property type="match status" value="1"/>
</dbReference>
<accession>A0ABS3WEL4</accession>
<protein>
    <submittedName>
        <fullName evidence="7">Response regulator</fullName>
    </submittedName>
</protein>
<dbReference type="InterPro" id="IPR011006">
    <property type="entry name" value="CheY-like_superfamily"/>
</dbReference>
<keyword evidence="8" id="KW-1185">Reference proteome</keyword>
<dbReference type="Gene3D" id="3.40.50.2300">
    <property type="match status" value="1"/>
</dbReference>
<feature type="domain" description="HTH araC/xylS-type" evidence="5">
    <location>
        <begin position="255"/>
        <end position="353"/>
    </location>
</feature>
<feature type="domain" description="Response regulatory" evidence="6">
    <location>
        <begin position="3"/>
        <end position="120"/>
    </location>
</feature>